<dbReference type="Proteomes" id="UP001249851">
    <property type="component" value="Unassembled WGS sequence"/>
</dbReference>
<keyword evidence="3" id="KW-1185">Reference proteome</keyword>
<protein>
    <submittedName>
        <fullName evidence="2">Uncharacterized protein</fullName>
    </submittedName>
</protein>
<feature type="region of interest" description="Disordered" evidence="1">
    <location>
        <begin position="186"/>
        <end position="209"/>
    </location>
</feature>
<name>A0AAD9QB24_ACRCE</name>
<accession>A0AAD9QB24</accession>
<gene>
    <name evidence="2" type="ORF">P5673_019922</name>
</gene>
<organism evidence="2 3">
    <name type="scientific">Acropora cervicornis</name>
    <name type="common">Staghorn coral</name>
    <dbReference type="NCBI Taxonomy" id="6130"/>
    <lineage>
        <taxon>Eukaryota</taxon>
        <taxon>Metazoa</taxon>
        <taxon>Cnidaria</taxon>
        <taxon>Anthozoa</taxon>
        <taxon>Hexacorallia</taxon>
        <taxon>Scleractinia</taxon>
        <taxon>Astrocoeniina</taxon>
        <taxon>Acroporidae</taxon>
        <taxon>Acropora</taxon>
    </lineage>
</organism>
<reference evidence="2" key="1">
    <citation type="journal article" date="2023" name="G3 (Bethesda)">
        <title>Whole genome assembly and annotation of the endangered Caribbean coral Acropora cervicornis.</title>
        <authorList>
            <person name="Selwyn J.D."/>
            <person name="Vollmer S.V."/>
        </authorList>
    </citation>
    <scope>NUCLEOTIDE SEQUENCE</scope>
    <source>
        <strain evidence="2">K2</strain>
    </source>
</reference>
<feature type="compositionally biased region" description="Basic and acidic residues" evidence="1">
    <location>
        <begin position="196"/>
        <end position="209"/>
    </location>
</feature>
<dbReference type="AlphaFoldDB" id="A0AAD9QB24"/>
<evidence type="ECO:0000256" key="1">
    <source>
        <dbReference type="SAM" id="MobiDB-lite"/>
    </source>
</evidence>
<reference evidence="2" key="2">
    <citation type="journal article" date="2023" name="Science">
        <title>Genomic signatures of disease resistance in endangered staghorn corals.</title>
        <authorList>
            <person name="Vollmer S.V."/>
            <person name="Selwyn J.D."/>
            <person name="Despard B.A."/>
            <person name="Roesel C.L."/>
        </authorList>
    </citation>
    <scope>NUCLEOTIDE SEQUENCE</scope>
    <source>
        <strain evidence="2">K2</strain>
    </source>
</reference>
<proteinExistence type="predicted"/>
<dbReference type="PANTHER" id="PTHR14564">
    <property type="entry name" value="MICOS COMPLEX SUBUNIT MIC26 / MIC27 FAMILY MEMBER"/>
    <property type="match status" value="1"/>
</dbReference>
<evidence type="ECO:0000313" key="3">
    <source>
        <dbReference type="Proteomes" id="UP001249851"/>
    </source>
</evidence>
<dbReference type="EMBL" id="JARQWQ010000047">
    <property type="protein sequence ID" value="KAK2557934.1"/>
    <property type="molecule type" value="Genomic_DNA"/>
</dbReference>
<comment type="caution">
    <text evidence="2">The sequence shown here is derived from an EMBL/GenBank/DDBJ whole genome shotgun (WGS) entry which is preliminary data.</text>
</comment>
<evidence type="ECO:0000313" key="2">
    <source>
        <dbReference type="EMBL" id="KAK2557934.1"/>
    </source>
</evidence>
<dbReference type="InterPro" id="IPR033182">
    <property type="entry name" value="MIC26/MIC27_animal"/>
</dbReference>
<dbReference type="GO" id="GO:0061617">
    <property type="term" value="C:MICOS complex"/>
    <property type="evidence" value="ECO:0007669"/>
    <property type="project" value="InterPro"/>
</dbReference>
<sequence>MAAKMVLARVRSRWSSPLLVAVSVPILGVPFLSSVKAGSVKVHPRELEIYDPVEPSQDTLKPNEEEVTGFEQKVSTVRKFVWGWTTSVQEGIAKAREHFSVAEQKSLEFIELIQTDQEFQMKVGAISAAVLGGAVLAGRGLGKREDPAVVSESSLAVGNKEEIGLVATDEKKDQILLLEQTAAKANVEGDLGQSNPEDKDMYSTRAIPE</sequence>
<dbReference type="GO" id="GO:0042407">
    <property type="term" value="P:cristae formation"/>
    <property type="evidence" value="ECO:0007669"/>
    <property type="project" value="InterPro"/>
</dbReference>